<feature type="chain" id="PRO_5046008911" evidence="1">
    <location>
        <begin position="21"/>
        <end position="262"/>
    </location>
</feature>
<name>A0ABW5YA49_9SPHI</name>
<accession>A0ABW5YA49</accession>
<evidence type="ECO:0000259" key="2">
    <source>
        <dbReference type="Pfam" id="PF06439"/>
    </source>
</evidence>
<proteinExistence type="predicted"/>
<dbReference type="EMBL" id="JBHUPD010000001">
    <property type="protein sequence ID" value="MFD2872202.1"/>
    <property type="molecule type" value="Genomic_DNA"/>
</dbReference>
<keyword evidence="1" id="KW-0732">Signal</keyword>
<evidence type="ECO:0000256" key="1">
    <source>
        <dbReference type="SAM" id="SignalP"/>
    </source>
</evidence>
<reference evidence="4" key="1">
    <citation type="journal article" date="2019" name="Int. J. Syst. Evol. Microbiol.">
        <title>The Global Catalogue of Microorganisms (GCM) 10K type strain sequencing project: providing services to taxonomists for standard genome sequencing and annotation.</title>
        <authorList>
            <consortium name="The Broad Institute Genomics Platform"/>
            <consortium name="The Broad Institute Genome Sequencing Center for Infectious Disease"/>
            <person name="Wu L."/>
            <person name="Ma J."/>
        </authorList>
    </citation>
    <scope>NUCLEOTIDE SEQUENCE [LARGE SCALE GENOMIC DNA]</scope>
    <source>
        <strain evidence="4">KCTC 22437</strain>
    </source>
</reference>
<sequence>MRYNLFLTAALFGASTIAYGQTTSADIRKANLPASNPTDAEMFSPVPNVVTPAKTFGQAPSDAIILFDGKNLDEWQDAKDQSPAKWKVAKDVLTVDKSVGDIETKRKFTSFQLHIEWKIPADITGTGQARGNSGIFLSSRYEIQVLDTYNNDNKTYTNGMAGAVYRESIPLVNPAHKAGEWNVYDIAYQAPEFNDDGSVKLPAHVTIFFNGVMVQNNTEIRGGTSMTNVAHTYKTHGAMPLKLQAHGDKSEPISYRNIWIRE</sequence>
<comment type="caution">
    <text evidence="3">The sequence shown here is derived from an EMBL/GenBank/DDBJ whole genome shotgun (WGS) entry which is preliminary data.</text>
</comment>
<dbReference type="InterPro" id="IPR010496">
    <property type="entry name" value="AL/BT2_dom"/>
</dbReference>
<gene>
    <name evidence="3" type="ORF">ACFS5N_06975</name>
</gene>
<dbReference type="Pfam" id="PF06439">
    <property type="entry name" value="3keto-disac_hyd"/>
    <property type="match status" value="1"/>
</dbReference>
<protein>
    <submittedName>
        <fullName evidence="3">DUF1080 domain-containing protein</fullName>
    </submittedName>
</protein>
<dbReference type="Gene3D" id="2.60.120.560">
    <property type="entry name" value="Exo-inulinase, domain 1"/>
    <property type="match status" value="1"/>
</dbReference>
<feature type="domain" description="3-keto-alpha-glucoside-1,2-lyase/3-keto-2-hydroxy-glucal hydratase" evidence="2">
    <location>
        <begin position="63"/>
        <end position="261"/>
    </location>
</feature>
<dbReference type="Proteomes" id="UP001597557">
    <property type="component" value="Unassembled WGS sequence"/>
</dbReference>
<keyword evidence="4" id="KW-1185">Reference proteome</keyword>
<feature type="signal peptide" evidence="1">
    <location>
        <begin position="1"/>
        <end position="20"/>
    </location>
</feature>
<evidence type="ECO:0000313" key="4">
    <source>
        <dbReference type="Proteomes" id="UP001597557"/>
    </source>
</evidence>
<evidence type="ECO:0000313" key="3">
    <source>
        <dbReference type="EMBL" id="MFD2872202.1"/>
    </source>
</evidence>
<dbReference type="RefSeq" id="WP_377183618.1">
    <property type="nucleotide sequence ID" value="NZ_JBHUPD010000001.1"/>
</dbReference>
<organism evidence="3 4">
    <name type="scientific">Mucilaginibacter ximonensis</name>
    <dbReference type="NCBI Taxonomy" id="538021"/>
    <lineage>
        <taxon>Bacteria</taxon>
        <taxon>Pseudomonadati</taxon>
        <taxon>Bacteroidota</taxon>
        <taxon>Sphingobacteriia</taxon>
        <taxon>Sphingobacteriales</taxon>
        <taxon>Sphingobacteriaceae</taxon>
        <taxon>Mucilaginibacter</taxon>
    </lineage>
</organism>